<name>A0A0W0F316_MONRR</name>
<dbReference type="GO" id="GO:0046872">
    <property type="term" value="F:metal ion binding"/>
    <property type="evidence" value="ECO:0007669"/>
    <property type="project" value="UniProtKB-KW"/>
</dbReference>
<evidence type="ECO:0000313" key="17">
    <source>
        <dbReference type="Proteomes" id="UP000054988"/>
    </source>
</evidence>
<dbReference type="GO" id="GO:0032196">
    <property type="term" value="P:transposition"/>
    <property type="evidence" value="ECO:0007669"/>
    <property type="project" value="UniProtKB-KW"/>
</dbReference>
<organism evidence="16 17">
    <name type="scientific">Moniliophthora roreri</name>
    <name type="common">Frosty pod rot fungus</name>
    <name type="synonym">Monilia roreri</name>
    <dbReference type="NCBI Taxonomy" id="221103"/>
    <lineage>
        <taxon>Eukaryota</taxon>
        <taxon>Fungi</taxon>
        <taxon>Dikarya</taxon>
        <taxon>Basidiomycota</taxon>
        <taxon>Agaricomycotina</taxon>
        <taxon>Agaricomycetes</taxon>
        <taxon>Agaricomycetidae</taxon>
        <taxon>Agaricales</taxon>
        <taxon>Marasmiineae</taxon>
        <taxon>Marasmiaceae</taxon>
        <taxon>Moniliophthora</taxon>
    </lineage>
</organism>
<dbReference type="GO" id="GO:0004519">
    <property type="term" value="F:endonuclease activity"/>
    <property type="evidence" value="ECO:0007669"/>
    <property type="project" value="UniProtKB-KW"/>
</dbReference>
<evidence type="ECO:0000256" key="4">
    <source>
        <dbReference type="ARBA" id="ARBA00022723"/>
    </source>
</evidence>
<keyword evidence="8" id="KW-0694">RNA-binding</keyword>
<comment type="caution">
    <text evidence="16">The sequence shown here is derived from an EMBL/GenBank/DDBJ whole genome shotgun (WGS) entry which is preliminary data.</text>
</comment>
<dbReference type="PANTHER" id="PTHR42648:SF11">
    <property type="entry name" value="TRANSPOSON TY4-P GAG-POL POLYPROTEIN"/>
    <property type="match status" value="1"/>
</dbReference>
<keyword evidence="9" id="KW-0229">DNA integration</keyword>
<dbReference type="InterPro" id="IPR001584">
    <property type="entry name" value="Integrase_cat-core"/>
</dbReference>
<keyword evidence="11" id="KW-0808">Transferase</keyword>
<evidence type="ECO:0000256" key="7">
    <source>
        <dbReference type="ARBA" id="ARBA00022842"/>
    </source>
</evidence>
<evidence type="ECO:0000256" key="14">
    <source>
        <dbReference type="ARBA" id="ARBA00049244"/>
    </source>
</evidence>
<evidence type="ECO:0000256" key="10">
    <source>
        <dbReference type="ARBA" id="ARBA00022918"/>
    </source>
</evidence>
<dbReference type="Proteomes" id="UP000054988">
    <property type="component" value="Unassembled WGS sequence"/>
</dbReference>
<keyword evidence="3" id="KW-0540">Nuclease</keyword>
<keyword evidence="1" id="KW-0815">Transposition</keyword>
<gene>
    <name evidence="16" type="ORF">WG66_16769</name>
</gene>
<keyword evidence="4" id="KW-0479">Metal-binding</keyword>
<dbReference type="GO" id="GO:0015074">
    <property type="term" value="P:DNA integration"/>
    <property type="evidence" value="ECO:0007669"/>
    <property type="project" value="UniProtKB-KW"/>
</dbReference>
<evidence type="ECO:0000256" key="5">
    <source>
        <dbReference type="ARBA" id="ARBA00022759"/>
    </source>
</evidence>
<evidence type="ECO:0000256" key="1">
    <source>
        <dbReference type="ARBA" id="ARBA00022578"/>
    </source>
</evidence>
<dbReference type="InterPro" id="IPR036397">
    <property type="entry name" value="RNaseH_sf"/>
</dbReference>
<dbReference type="GO" id="GO:0005634">
    <property type="term" value="C:nucleus"/>
    <property type="evidence" value="ECO:0007669"/>
    <property type="project" value="UniProtKB-ARBA"/>
</dbReference>
<feature type="domain" description="Integrase catalytic" evidence="15">
    <location>
        <begin position="3"/>
        <end position="174"/>
    </location>
</feature>
<keyword evidence="11" id="KW-0239">DNA-directed DNA polymerase</keyword>
<accession>A0A0W0F316</accession>
<sequence length="214" mass="24683">MNRAECPLQLLHMDTVSLFPTLSFNGNHSFNLITDDFTNWVSAAPLKQKNAVQTHLCEIISVLENLESSQIHNWRVSFICHDNAKEFLDRKLSSWLHECGIQLQVTVPYAYKQVGKAERMNWTIEEMAQTMLADADLLLYFREDIKCAVYILNCLPTSTLPKDMTPYEALHSSKPDVSHFRVFGCQCWFFISEEIQTKGGSNYREGIFVSYEEN</sequence>
<dbReference type="InterPro" id="IPR039537">
    <property type="entry name" value="Retrotran_Ty1/copia-like"/>
</dbReference>
<keyword evidence="12" id="KW-0233">DNA recombination</keyword>
<comment type="catalytic activity">
    <reaction evidence="14">
        <text>DNA(n) + a 2'-deoxyribonucleoside 5'-triphosphate = DNA(n+1) + diphosphate</text>
        <dbReference type="Rhea" id="RHEA:22508"/>
        <dbReference type="Rhea" id="RHEA-COMP:17339"/>
        <dbReference type="Rhea" id="RHEA-COMP:17340"/>
        <dbReference type="ChEBI" id="CHEBI:33019"/>
        <dbReference type="ChEBI" id="CHEBI:61560"/>
        <dbReference type="ChEBI" id="CHEBI:173112"/>
        <dbReference type="EC" id="2.7.7.7"/>
    </reaction>
</comment>
<dbReference type="GO" id="GO:0006310">
    <property type="term" value="P:DNA recombination"/>
    <property type="evidence" value="ECO:0007669"/>
    <property type="project" value="UniProtKB-KW"/>
</dbReference>
<evidence type="ECO:0000256" key="12">
    <source>
        <dbReference type="ARBA" id="ARBA00023172"/>
    </source>
</evidence>
<keyword evidence="5" id="KW-0255">Endonuclease</keyword>
<dbReference type="eggNOG" id="KOG0017">
    <property type="taxonomic scope" value="Eukaryota"/>
</dbReference>
<evidence type="ECO:0000256" key="2">
    <source>
        <dbReference type="ARBA" id="ARBA00022695"/>
    </source>
</evidence>
<evidence type="ECO:0000256" key="13">
    <source>
        <dbReference type="ARBA" id="ARBA00048173"/>
    </source>
</evidence>
<evidence type="ECO:0000259" key="15">
    <source>
        <dbReference type="PROSITE" id="PS50994"/>
    </source>
</evidence>
<dbReference type="Gene3D" id="3.30.420.10">
    <property type="entry name" value="Ribonuclease H-like superfamily/Ribonuclease H"/>
    <property type="match status" value="1"/>
</dbReference>
<evidence type="ECO:0000256" key="8">
    <source>
        <dbReference type="ARBA" id="ARBA00022884"/>
    </source>
</evidence>
<evidence type="ECO:0000313" key="16">
    <source>
        <dbReference type="EMBL" id="KTB30657.1"/>
    </source>
</evidence>
<dbReference type="PANTHER" id="PTHR42648">
    <property type="entry name" value="TRANSPOSASE, PUTATIVE-RELATED"/>
    <property type="match status" value="1"/>
</dbReference>
<keyword evidence="2" id="KW-0548">Nucleotidyltransferase</keyword>
<dbReference type="GO" id="GO:0016787">
    <property type="term" value="F:hydrolase activity"/>
    <property type="evidence" value="ECO:0007669"/>
    <property type="project" value="UniProtKB-KW"/>
</dbReference>
<dbReference type="GO" id="GO:0003964">
    <property type="term" value="F:RNA-directed DNA polymerase activity"/>
    <property type="evidence" value="ECO:0007669"/>
    <property type="project" value="UniProtKB-KW"/>
</dbReference>
<comment type="catalytic activity">
    <reaction evidence="13">
        <text>DNA(n) + a 2'-deoxyribonucleoside 5'-triphosphate = DNA(n+1) + diphosphate</text>
        <dbReference type="Rhea" id="RHEA:22508"/>
        <dbReference type="Rhea" id="RHEA-COMP:17339"/>
        <dbReference type="Rhea" id="RHEA-COMP:17340"/>
        <dbReference type="ChEBI" id="CHEBI:33019"/>
        <dbReference type="ChEBI" id="CHEBI:61560"/>
        <dbReference type="ChEBI" id="CHEBI:173112"/>
        <dbReference type="EC" id="2.7.7.49"/>
    </reaction>
</comment>
<dbReference type="PROSITE" id="PS50994">
    <property type="entry name" value="INTEGRASE"/>
    <property type="match status" value="1"/>
</dbReference>
<keyword evidence="7" id="KW-0460">Magnesium</keyword>
<keyword evidence="10" id="KW-0695">RNA-directed DNA polymerase</keyword>
<dbReference type="GO" id="GO:0003723">
    <property type="term" value="F:RNA binding"/>
    <property type="evidence" value="ECO:0007669"/>
    <property type="project" value="UniProtKB-KW"/>
</dbReference>
<evidence type="ECO:0000256" key="11">
    <source>
        <dbReference type="ARBA" id="ARBA00022932"/>
    </source>
</evidence>
<dbReference type="GO" id="GO:0003887">
    <property type="term" value="F:DNA-directed DNA polymerase activity"/>
    <property type="evidence" value="ECO:0007669"/>
    <property type="project" value="UniProtKB-KW"/>
</dbReference>
<evidence type="ECO:0000256" key="6">
    <source>
        <dbReference type="ARBA" id="ARBA00022801"/>
    </source>
</evidence>
<proteinExistence type="predicted"/>
<keyword evidence="6" id="KW-0378">Hydrolase</keyword>
<reference evidence="16 17" key="1">
    <citation type="submission" date="2015-12" db="EMBL/GenBank/DDBJ databases">
        <title>Draft genome sequence of Moniliophthora roreri, the causal agent of frosty pod rot of cacao.</title>
        <authorList>
            <person name="Aime M.C."/>
            <person name="Diaz-Valderrama J.R."/>
            <person name="Kijpornyongpan T."/>
            <person name="Phillips-Mora W."/>
        </authorList>
    </citation>
    <scope>NUCLEOTIDE SEQUENCE [LARGE SCALE GENOMIC DNA]</scope>
    <source>
        <strain evidence="16 17">MCA 2952</strain>
    </source>
</reference>
<dbReference type="AlphaFoldDB" id="A0A0W0F316"/>
<dbReference type="SUPFAM" id="SSF53098">
    <property type="entry name" value="Ribonuclease H-like"/>
    <property type="match status" value="1"/>
</dbReference>
<evidence type="ECO:0000256" key="3">
    <source>
        <dbReference type="ARBA" id="ARBA00022722"/>
    </source>
</evidence>
<evidence type="ECO:0000256" key="9">
    <source>
        <dbReference type="ARBA" id="ARBA00022908"/>
    </source>
</evidence>
<dbReference type="EMBL" id="LATX01002373">
    <property type="protein sequence ID" value="KTB30657.1"/>
    <property type="molecule type" value="Genomic_DNA"/>
</dbReference>
<protein>
    <recommendedName>
        <fullName evidence="15">Integrase catalytic domain-containing protein</fullName>
    </recommendedName>
</protein>
<dbReference type="InterPro" id="IPR012337">
    <property type="entry name" value="RNaseH-like_sf"/>
</dbReference>